<evidence type="ECO:0000313" key="3">
    <source>
        <dbReference type="Proteomes" id="UP000070491"/>
    </source>
</evidence>
<dbReference type="InterPro" id="IPR004843">
    <property type="entry name" value="Calcineurin-like_PHP"/>
</dbReference>
<dbReference type="AlphaFoldDB" id="A0A133VIC1"/>
<dbReference type="InterPro" id="IPR029052">
    <property type="entry name" value="Metallo-depent_PP-like"/>
</dbReference>
<keyword evidence="3" id="KW-1185">Reference proteome</keyword>
<dbReference type="Pfam" id="PF00149">
    <property type="entry name" value="Metallophos"/>
    <property type="match status" value="1"/>
</dbReference>
<organism evidence="2 3">
    <name type="scientific">candidate division MSBL1 archaeon SCGC-AAA382F02</name>
    <dbReference type="NCBI Taxonomy" id="1698282"/>
    <lineage>
        <taxon>Archaea</taxon>
        <taxon>Methanobacteriati</taxon>
        <taxon>Methanobacteriota</taxon>
        <taxon>candidate division MSBL1</taxon>
    </lineage>
</organism>
<evidence type="ECO:0000313" key="2">
    <source>
        <dbReference type="EMBL" id="KXB06170.1"/>
    </source>
</evidence>
<proteinExistence type="predicted"/>
<dbReference type="GO" id="GO:0016787">
    <property type="term" value="F:hydrolase activity"/>
    <property type="evidence" value="ECO:0007669"/>
    <property type="project" value="InterPro"/>
</dbReference>
<dbReference type="Gene3D" id="3.60.21.10">
    <property type="match status" value="1"/>
</dbReference>
<comment type="caution">
    <text evidence="2">The sequence shown here is derived from an EMBL/GenBank/DDBJ whole genome shotgun (WGS) entry which is preliminary data.</text>
</comment>
<reference evidence="2 3" key="1">
    <citation type="journal article" date="2016" name="Sci. Rep.">
        <title>Metabolic traits of an uncultured archaeal lineage -MSBL1- from brine pools of the Red Sea.</title>
        <authorList>
            <person name="Mwirichia R."/>
            <person name="Alam I."/>
            <person name="Rashid M."/>
            <person name="Vinu M."/>
            <person name="Ba-Alawi W."/>
            <person name="Anthony Kamau A."/>
            <person name="Kamanda Ngugi D."/>
            <person name="Goker M."/>
            <person name="Klenk H.P."/>
            <person name="Bajic V."/>
            <person name="Stingl U."/>
        </authorList>
    </citation>
    <scope>NUCLEOTIDE SEQUENCE [LARGE SCALE GENOMIC DNA]</scope>
    <source>
        <strain evidence="2">SCGC-AAA382F02</strain>
    </source>
</reference>
<dbReference type="EMBL" id="LHYG01000012">
    <property type="protein sequence ID" value="KXB06170.1"/>
    <property type="molecule type" value="Genomic_DNA"/>
</dbReference>
<evidence type="ECO:0000259" key="1">
    <source>
        <dbReference type="Pfam" id="PF00149"/>
    </source>
</evidence>
<dbReference type="CDD" id="cd00838">
    <property type="entry name" value="MPP_superfamily"/>
    <property type="match status" value="1"/>
</dbReference>
<sequence length="247" mass="28388">MERFGMRVLCFGDTHDSSDLRTLVKEDDLSYDMVLCVGDFINREKESYSMPKPTYAVFGNHDAISPKQGKPQSFETAEELIECSSNITHVEDGEVYAEQTLRLAGLNGNYSPKNFDSSKPDSNNPRHITKKAHEKCLNLKHKPRLDFFLSHEAPLGCADLDWRTGEEHYGRGVIRELLDVLKPRFFLTGHIHSQQVELCEGVWTINVGYGVKKEFVIVDLERERIELYEEDHRELETVDLSEPERTP</sequence>
<dbReference type="SUPFAM" id="SSF56300">
    <property type="entry name" value="Metallo-dependent phosphatases"/>
    <property type="match status" value="1"/>
</dbReference>
<accession>A0A133VIC1</accession>
<gene>
    <name evidence="2" type="ORF">AKJ53_01130</name>
</gene>
<feature type="domain" description="Calcineurin-like phosphoesterase" evidence="1">
    <location>
        <begin position="6"/>
        <end position="193"/>
    </location>
</feature>
<protein>
    <recommendedName>
        <fullName evidence="1">Calcineurin-like phosphoesterase domain-containing protein</fullName>
    </recommendedName>
</protein>
<name>A0A133VIC1_9EURY</name>
<dbReference type="Proteomes" id="UP000070491">
    <property type="component" value="Unassembled WGS sequence"/>
</dbReference>